<keyword evidence="1" id="KW-0472">Membrane</keyword>
<dbReference type="Proteomes" id="UP000252100">
    <property type="component" value="Chromosome"/>
</dbReference>
<reference evidence="2 3" key="1">
    <citation type="journal article" date="2018" name="J. Microbiol.">
        <title>Salicibibacter kimchii gen. nov., sp. nov., a moderately halophilic and alkalitolerant bacterium in the family Bacillaceae, isolated from kimchi.</title>
        <authorList>
            <person name="Jang J.Y."/>
            <person name="Oh Y.J."/>
            <person name="Lim S.K."/>
            <person name="Park H.K."/>
            <person name="Lee C."/>
            <person name="Kim J.Y."/>
            <person name="Lee M.A."/>
            <person name="Choi H.J."/>
        </authorList>
    </citation>
    <scope>NUCLEOTIDE SEQUENCE [LARGE SCALE GENOMIC DNA]</scope>
    <source>
        <strain evidence="2 3">NKC1-1</strain>
    </source>
</reference>
<evidence type="ECO:0000313" key="2">
    <source>
        <dbReference type="EMBL" id="AXF54961.1"/>
    </source>
</evidence>
<feature type="transmembrane region" description="Helical" evidence="1">
    <location>
        <begin position="116"/>
        <end position="138"/>
    </location>
</feature>
<keyword evidence="1" id="KW-0812">Transmembrane</keyword>
<dbReference type="AlphaFoldDB" id="A0A345BVI0"/>
<evidence type="ECO:0000256" key="1">
    <source>
        <dbReference type="SAM" id="Phobius"/>
    </source>
</evidence>
<dbReference type="KEGG" id="rue:DT065_02305"/>
<name>A0A345BVI0_9BACI</name>
<dbReference type="OrthoDB" id="2622664at2"/>
<keyword evidence="3" id="KW-1185">Reference proteome</keyword>
<dbReference type="EMBL" id="CP031092">
    <property type="protein sequence ID" value="AXF54961.1"/>
    <property type="molecule type" value="Genomic_DNA"/>
</dbReference>
<feature type="transmembrane region" description="Helical" evidence="1">
    <location>
        <begin position="45"/>
        <end position="66"/>
    </location>
</feature>
<sequence length="147" mass="16450">MIQRKLVVAVISIVLFSLAISFIQYTPQSEQEPNVGYFSFSGLVMSYIIGSSLFFIVGGIPISLLIEKINEKIIFPSILYKYLINILFYIIGGLTIAGLFNLILLPGVSNPEDVDFIIAVYIFSIIGSLLFYFVSLCITKIEQYVKT</sequence>
<protein>
    <submittedName>
        <fullName evidence="2">Uncharacterized protein</fullName>
    </submittedName>
</protein>
<proteinExistence type="predicted"/>
<keyword evidence="1" id="KW-1133">Transmembrane helix</keyword>
<accession>A0A345BVI0</accession>
<evidence type="ECO:0000313" key="3">
    <source>
        <dbReference type="Proteomes" id="UP000252100"/>
    </source>
</evidence>
<gene>
    <name evidence="2" type="ORF">DT065_02305</name>
</gene>
<feature type="transmembrane region" description="Helical" evidence="1">
    <location>
        <begin position="78"/>
        <end position="104"/>
    </location>
</feature>
<organism evidence="2 3">
    <name type="scientific">Salicibibacter kimchii</name>
    <dbReference type="NCBI Taxonomy" id="2099786"/>
    <lineage>
        <taxon>Bacteria</taxon>
        <taxon>Bacillati</taxon>
        <taxon>Bacillota</taxon>
        <taxon>Bacilli</taxon>
        <taxon>Bacillales</taxon>
        <taxon>Bacillaceae</taxon>
        <taxon>Salicibibacter</taxon>
    </lineage>
</organism>
<dbReference type="RefSeq" id="WP_114370502.1">
    <property type="nucleotide sequence ID" value="NZ_CP031092.1"/>
</dbReference>